<evidence type="ECO:0000313" key="2">
    <source>
        <dbReference type="EMBL" id="KAF3810984.1"/>
    </source>
</evidence>
<reference evidence="2" key="2">
    <citation type="submission" date="2020-03" db="EMBL/GenBank/DDBJ databases">
        <authorList>
            <person name="Fu F.-F."/>
            <person name="Chen J."/>
        </authorList>
    </citation>
    <scope>NUCLEOTIDE SEQUENCE</scope>
    <source>
        <strain evidence="2">Lc1</strain>
    </source>
</reference>
<keyword evidence="2" id="KW-0489">Methyltransferase</keyword>
<dbReference type="Proteomes" id="UP000613401">
    <property type="component" value="Unassembled WGS sequence"/>
</dbReference>
<comment type="caution">
    <text evidence="2">The sequence shown here is derived from an EMBL/GenBank/DDBJ whole genome shotgun (WGS) entry which is preliminary data.</text>
</comment>
<reference evidence="2" key="1">
    <citation type="journal article" date="2020" name="Phytopathology">
        <title>Genome sequence and comparative analysis of Colletotrichum gloeosporioides isolated from Liriodendron leaves.</title>
        <authorList>
            <person name="Fu F.F."/>
            <person name="Hao Z."/>
            <person name="Wang P."/>
            <person name="Lu Y."/>
            <person name="Xue L.J."/>
            <person name="Wei G."/>
            <person name="Tian Y."/>
            <person name="Baishi H."/>
            <person name="Xu H."/>
            <person name="Shi J."/>
            <person name="Cheng T."/>
            <person name="Wang G."/>
            <person name="Yi Y."/>
            <person name="Chen J."/>
        </authorList>
    </citation>
    <scope>NUCLEOTIDE SEQUENCE</scope>
    <source>
        <strain evidence="2">Lc1</strain>
    </source>
</reference>
<dbReference type="SMART" id="SM01296">
    <property type="entry name" value="N2227"/>
    <property type="match status" value="1"/>
</dbReference>
<protein>
    <submittedName>
        <fullName evidence="2">Carnosine N-methyltransferase</fullName>
    </submittedName>
</protein>
<dbReference type="RefSeq" id="XP_045270143.1">
    <property type="nucleotide sequence ID" value="XM_045403240.1"/>
</dbReference>
<dbReference type="PANTHER" id="PTHR12303:SF13">
    <property type="match status" value="1"/>
</dbReference>
<evidence type="ECO:0000313" key="3">
    <source>
        <dbReference type="Proteomes" id="UP000613401"/>
    </source>
</evidence>
<keyword evidence="2" id="KW-0808">Transferase</keyword>
<name>A0A8H4CVM3_COLGL</name>
<feature type="chain" id="PRO_5034111584" evidence="1">
    <location>
        <begin position="22"/>
        <end position="457"/>
    </location>
</feature>
<dbReference type="Gene3D" id="3.40.50.150">
    <property type="entry name" value="Vaccinia Virus protein VP39"/>
    <property type="match status" value="1"/>
</dbReference>
<dbReference type="GeneID" id="69010325"/>
<feature type="signal peptide" evidence="1">
    <location>
        <begin position="1"/>
        <end position="21"/>
    </location>
</feature>
<gene>
    <name evidence="2" type="ORF">GCG54_00003164</name>
</gene>
<proteinExistence type="predicted"/>
<dbReference type="GO" id="GO:0032259">
    <property type="term" value="P:methylation"/>
    <property type="evidence" value="ECO:0007669"/>
    <property type="project" value="UniProtKB-KW"/>
</dbReference>
<keyword evidence="1" id="KW-0732">Signal</keyword>
<sequence>MRLSYSIAWLLMSFASESVCSEAEAQLQRGQVDKNVGDVVGGDIAQGSNLASTSIDSLVEVHEVIVTLEDFPDKPSIRHEQEKKNLMKRLSKSHGKWDTNHPRHRLMEALFGFSRYKVRQMAELNRWKDLYTHVPKAQKKLLEKSIGYSKKFETTEQLHDLNQDLCNEIVETALGYYGISHEELAAHSKAKDAANQLADRVSVSQALKHFVRDWSTSGRGEREDAFPCILSTMQTLFPERSGAGVKVLLPGSGLGRLGHEIASLSGFQVTVNEWSMFMNLAYRFLEGHPKVGAKSVHPFIDSWSHHATNADMFRGVSFPDRRVNASSVLLVEGDFVSEFKNHKEQYDAVVTHFFIDTARNAMSYFETIHATLKKGGYWVNFGPLLWGTGPFVQLSLDEIVLIAKDMGFEFVDADESCGDITVEGERIRGKQAVYGFNERALTRNAYSAQFWVARRIL</sequence>
<dbReference type="Pfam" id="PF07942">
    <property type="entry name" value="CARME"/>
    <property type="match status" value="1"/>
</dbReference>
<evidence type="ECO:0000256" key="1">
    <source>
        <dbReference type="SAM" id="SignalP"/>
    </source>
</evidence>
<dbReference type="AlphaFoldDB" id="A0A8H4CVM3"/>
<accession>A0A8H4CVM3</accession>
<dbReference type="InterPro" id="IPR029063">
    <property type="entry name" value="SAM-dependent_MTases_sf"/>
</dbReference>
<dbReference type="CDD" id="cd02440">
    <property type="entry name" value="AdoMet_MTases"/>
    <property type="match status" value="1"/>
</dbReference>
<dbReference type="PANTHER" id="PTHR12303">
    <property type="entry name" value="CARNOSINE N-METHYLTRANSFERASE"/>
    <property type="match status" value="1"/>
</dbReference>
<dbReference type="EMBL" id="WVTB01000009">
    <property type="protein sequence ID" value="KAF3810984.1"/>
    <property type="molecule type" value="Genomic_DNA"/>
</dbReference>
<dbReference type="SUPFAM" id="SSF53335">
    <property type="entry name" value="S-adenosyl-L-methionine-dependent methyltransferases"/>
    <property type="match status" value="1"/>
</dbReference>
<dbReference type="InterPro" id="IPR012901">
    <property type="entry name" value="CARME"/>
</dbReference>
<organism evidence="2 3">
    <name type="scientific">Colletotrichum gloeosporioides</name>
    <name type="common">Anthracnose fungus</name>
    <name type="synonym">Glomerella cingulata</name>
    <dbReference type="NCBI Taxonomy" id="474922"/>
    <lineage>
        <taxon>Eukaryota</taxon>
        <taxon>Fungi</taxon>
        <taxon>Dikarya</taxon>
        <taxon>Ascomycota</taxon>
        <taxon>Pezizomycotina</taxon>
        <taxon>Sordariomycetes</taxon>
        <taxon>Hypocreomycetidae</taxon>
        <taxon>Glomerellales</taxon>
        <taxon>Glomerellaceae</taxon>
        <taxon>Colletotrichum</taxon>
        <taxon>Colletotrichum gloeosporioides species complex</taxon>
    </lineage>
</organism>
<dbReference type="GO" id="GO:0008757">
    <property type="term" value="F:S-adenosylmethionine-dependent methyltransferase activity"/>
    <property type="evidence" value="ECO:0007669"/>
    <property type="project" value="InterPro"/>
</dbReference>
<keyword evidence="3" id="KW-1185">Reference proteome</keyword>